<keyword evidence="3" id="KW-1185">Reference proteome</keyword>
<organism evidence="2 3">
    <name type="scientific">Gracilibacillus halophilus YIM-C55.5</name>
    <dbReference type="NCBI Taxonomy" id="1308866"/>
    <lineage>
        <taxon>Bacteria</taxon>
        <taxon>Bacillati</taxon>
        <taxon>Bacillota</taxon>
        <taxon>Bacilli</taxon>
        <taxon>Bacillales</taxon>
        <taxon>Bacillaceae</taxon>
        <taxon>Gracilibacillus</taxon>
    </lineage>
</organism>
<reference evidence="2 3" key="1">
    <citation type="submission" date="2013-03" db="EMBL/GenBank/DDBJ databases">
        <title>Draft genome sequence of Gracibacillus halophilus YIM-C55.5, a moderately halophilic and thermophilic organism from the Xiaochaidamu salt lake.</title>
        <authorList>
            <person name="Sugumar T."/>
            <person name="Polireddy D.R."/>
            <person name="Antony A."/>
            <person name="Madhava Y.R."/>
            <person name="Sivakumar N."/>
        </authorList>
    </citation>
    <scope>NUCLEOTIDE SEQUENCE [LARGE SCALE GENOMIC DNA]</scope>
    <source>
        <strain evidence="2 3">YIM-C55.5</strain>
    </source>
</reference>
<dbReference type="CDD" id="cd01834">
    <property type="entry name" value="SGNH_hydrolase_like_2"/>
    <property type="match status" value="1"/>
</dbReference>
<dbReference type="SUPFAM" id="SSF52266">
    <property type="entry name" value="SGNH hydrolase"/>
    <property type="match status" value="1"/>
</dbReference>
<dbReference type="PANTHER" id="PTHR30383:SF5">
    <property type="entry name" value="SGNH HYDROLASE-TYPE ESTERASE DOMAIN-CONTAINING PROTEIN"/>
    <property type="match status" value="1"/>
</dbReference>
<dbReference type="Gene3D" id="3.40.50.1110">
    <property type="entry name" value="SGNH hydrolase"/>
    <property type="match status" value="1"/>
</dbReference>
<evidence type="ECO:0000313" key="2">
    <source>
        <dbReference type="EMBL" id="ENH96423.1"/>
    </source>
</evidence>
<name>N4W824_9BACI</name>
<feature type="domain" description="SGNH hydrolase-type esterase" evidence="1">
    <location>
        <begin position="10"/>
        <end position="192"/>
    </location>
</feature>
<dbReference type="AlphaFoldDB" id="N4W824"/>
<dbReference type="OrthoDB" id="9794725at2"/>
<protein>
    <submittedName>
        <fullName evidence="2">Hydrolase</fullName>
    </submittedName>
</protein>
<sequence length="204" mass="23512">MSIGQRIVMIGDSITEEGRFEDQEKIGDGYVRLIHDYLQVTEPDRGYQVINKGVGGDRVTDLKSRWQQDVIELQPDTVSISIGINDVWRQLDQPHIEQVFPDQFEAIYQQLIEQVYERTNAHIILMEPTVIEENIQSEGNQRLKDYVDIVRKLARTHQATLVPTHQVFLTYLTSQSTYPLTTDGVHMNPAGNMLMAKTWLETVR</sequence>
<dbReference type="InterPro" id="IPR051532">
    <property type="entry name" value="Ester_Hydrolysis_Enzymes"/>
</dbReference>
<dbReference type="Proteomes" id="UP000012283">
    <property type="component" value="Unassembled WGS sequence"/>
</dbReference>
<dbReference type="PATRIC" id="fig|1308866.3.peg.2197"/>
<proteinExistence type="predicted"/>
<dbReference type="GO" id="GO:0004622">
    <property type="term" value="F:phosphatidylcholine lysophospholipase activity"/>
    <property type="evidence" value="ECO:0007669"/>
    <property type="project" value="TreeGrafter"/>
</dbReference>
<dbReference type="eggNOG" id="COG2755">
    <property type="taxonomic scope" value="Bacteria"/>
</dbReference>
<dbReference type="RefSeq" id="WP_003470391.1">
    <property type="nucleotide sequence ID" value="NZ_APML01000044.1"/>
</dbReference>
<dbReference type="InterPro" id="IPR013830">
    <property type="entry name" value="SGNH_hydro"/>
</dbReference>
<evidence type="ECO:0000313" key="3">
    <source>
        <dbReference type="Proteomes" id="UP000012283"/>
    </source>
</evidence>
<gene>
    <name evidence="2" type="ORF">J416_10836</name>
</gene>
<comment type="caution">
    <text evidence="2">The sequence shown here is derived from an EMBL/GenBank/DDBJ whole genome shotgun (WGS) entry which is preliminary data.</text>
</comment>
<evidence type="ECO:0000259" key="1">
    <source>
        <dbReference type="Pfam" id="PF13472"/>
    </source>
</evidence>
<dbReference type="Pfam" id="PF13472">
    <property type="entry name" value="Lipase_GDSL_2"/>
    <property type="match status" value="1"/>
</dbReference>
<dbReference type="PANTHER" id="PTHR30383">
    <property type="entry name" value="THIOESTERASE 1/PROTEASE 1/LYSOPHOSPHOLIPASE L1"/>
    <property type="match status" value="1"/>
</dbReference>
<dbReference type="STRING" id="1308866.J416_10836"/>
<keyword evidence="2" id="KW-0378">Hydrolase</keyword>
<dbReference type="EMBL" id="APML01000044">
    <property type="protein sequence ID" value="ENH96423.1"/>
    <property type="molecule type" value="Genomic_DNA"/>
</dbReference>
<dbReference type="InterPro" id="IPR036514">
    <property type="entry name" value="SGNH_hydro_sf"/>
</dbReference>
<accession>N4W824</accession>